<dbReference type="InterPro" id="IPR036278">
    <property type="entry name" value="Sialidase_sf"/>
</dbReference>
<keyword evidence="1" id="KW-0472">Membrane</keyword>
<dbReference type="Gene3D" id="3.40.50.12090">
    <property type="match status" value="2"/>
</dbReference>
<feature type="transmembrane region" description="Helical" evidence="1">
    <location>
        <begin position="32"/>
        <end position="51"/>
    </location>
</feature>
<dbReference type="PANTHER" id="PTHR30032">
    <property type="entry name" value="N-ACETYLMURAMOYL-L-ALANINE AMIDASE-RELATED"/>
    <property type="match status" value="1"/>
</dbReference>
<organism evidence="2 3">
    <name type="scientific">Dehalobacter restrictus</name>
    <dbReference type="NCBI Taxonomy" id="55583"/>
    <lineage>
        <taxon>Bacteria</taxon>
        <taxon>Bacillati</taxon>
        <taxon>Bacillota</taxon>
        <taxon>Clostridia</taxon>
        <taxon>Eubacteriales</taxon>
        <taxon>Desulfitobacteriaceae</taxon>
        <taxon>Dehalobacter</taxon>
    </lineage>
</organism>
<reference evidence="2 3" key="1">
    <citation type="submission" date="2019-12" db="EMBL/GenBank/DDBJ databases">
        <title>Sequence classification of anaerobic respiratory reductive dehalogenases: First we see many, then we see few.</title>
        <authorList>
            <person name="Molenda O."/>
            <person name="Puentes Jacome L.A."/>
            <person name="Cao X."/>
            <person name="Nesbo C.L."/>
            <person name="Tang S."/>
            <person name="Morson N."/>
            <person name="Patron J."/>
            <person name="Lomheim L."/>
            <person name="Wishart D.S."/>
            <person name="Edwards E.A."/>
        </authorList>
    </citation>
    <scope>NUCLEOTIDE SEQUENCE [LARGE SCALE GENOMIC DNA]</scope>
    <source>
        <strain evidence="2 3">12DCA</strain>
    </source>
</reference>
<protein>
    <submittedName>
        <fullName evidence="2">Uncharacterized protein</fullName>
    </submittedName>
</protein>
<dbReference type="SUPFAM" id="SSF50939">
    <property type="entry name" value="Sialidases"/>
    <property type="match status" value="1"/>
</dbReference>
<evidence type="ECO:0000313" key="3">
    <source>
        <dbReference type="Proteomes" id="UP000430508"/>
    </source>
</evidence>
<dbReference type="AlphaFoldDB" id="A0A857DKQ8"/>
<evidence type="ECO:0000313" key="2">
    <source>
        <dbReference type="EMBL" id="QHA01537.1"/>
    </source>
</evidence>
<dbReference type="InterPro" id="IPR051922">
    <property type="entry name" value="Bact_Sporulation_Assoc"/>
</dbReference>
<proteinExistence type="predicted"/>
<dbReference type="Pfam" id="PF04122">
    <property type="entry name" value="CW_binding_2"/>
    <property type="match status" value="3"/>
</dbReference>
<dbReference type="Proteomes" id="UP000430508">
    <property type="component" value="Chromosome"/>
</dbReference>
<dbReference type="InterPro" id="IPR007253">
    <property type="entry name" value="Cell_wall-bd_2"/>
</dbReference>
<sequence length="767" mass="81110">MENNNLYSDNSILYEGDLAVKYLEYLHLRKKVLSTFLIIGFFVLMLIILPSPNIARADENRLAGTDRYQTAVAISQEGWKKSDYVVLVEGDALADALCTGPLAKKYDAPILFTEKNTINRYTQNEIQRLGATKAILVGGYEAISANVEQTLKTIGIKTTDRIYGSDRYVTSVEIAKRLGTKEVALVSGVNFADALSISAVAAAKGYSILLTPADNLPEVVKMHLSNYKITRTYIIGGTGVVGKNIENQAPSPLRLAGNDRYATNRAVLDEFSKDLDFNIIYLASAENKAGLTNSLAGIALAAQTSSPLVLCGKVPIGPSQDFILKKMTVSSHLLTLGGEETIPSSVLNGYTQSQNQVLRSIFNQKGTYGPPLDKTTISGSLAIEASDITVRNTVIEGDLLLGEGIGNGTVTLENVTVKGRTTIRGGGSVDGIRCDTFMSKTLVIDVPSEKEAVIHLKGKSQVQNTIVLSNCTLDGYENTSSVGFSIVNMIRGDQVTLKGDFGTVNVACDGITAKLETTTQKTTTIKTLNANATQTISGTGTISTANINSNEVVIYVTTTTANVAKGYVAYVSGQWLSEGKNNTSIANIPIYDLSGVTGNGDATLYFSPPGGATQISLKQSIDGGATWQTSSTTSVLSSSSTSAVVTGLINGQTYLFKLIVTGGNRAGDSNTFSLVPTGVPISDFSGTIVSGLACFTFSAAANASSVVLQQSTDGGTAWVNSNTTWLDKNSTSATVTGLASGQTYTFRLVVNGGPHHGYSNTYTLGPF</sequence>
<dbReference type="PANTHER" id="PTHR30032:SF8">
    <property type="entry name" value="GERMINATION-SPECIFIC N-ACETYLMURAMOYL-L-ALANINE AMIDASE"/>
    <property type="match status" value="1"/>
</dbReference>
<name>A0A857DKQ8_9FIRM</name>
<gene>
    <name evidence="2" type="ORF">GQ588_13255</name>
</gene>
<evidence type="ECO:0000256" key="1">
    <source>
        <dbReference type="SAM" id="Phobius"/>
    </source>
</evidence>
<dbReference type="EMBL" id="CP046996">
    <property type="protein sequence ID" value="QHA01537.1"/>
    <property type="molecule type" value="Genomic_DNA"/>
</dbReference>
<keyword evidence="1" id="KW-1133">Transmembrane helix</keyword>
<keyword evidence="1" id="KW-0812">Transmembrane</keyword>
<accession>A0A857DKQ8</accession>